<evidence type="ECO:0000256" key="3">
    <source>
        <dbReference type="ARBA" id="ARBA00022614"/>
    </source>
</evidence>
<gene>
    <name evidence="16" type="ORF">QN277_015502</name>
</gene>
<keyword evidence="4 13" id="KW-0812">Transmembrane</keyword>
<dbReference type="FunFam" id="3.30.200.20:FF:000307">
    <property type="entry name" value="pollen receptor-like kinase 1"/>
    <property type="match status" value="1"/>
</dbReference>
<evidence type="ECO:0000256" key="9">
    <source>
        <dbReference type="ARBA" id="ARBA00022989"/>
    </source>
</evidence>
<dbReference type="GO" id="GO:0004672">
    <property type="term" value="F:protein kinase activity"/>
    <property type="evidence" value="ECO:0007669"/>
    <property type="project" value="InterPro"/>
</dbReference>
<feature type="signal peptide" evidence="14">
    <location>
        <begin position="1"/>
        <end position="26"/>
    </location>
</feature>
<dbReference type="InterPro" id="IPR013210">
    <property type="entry name" value="LRR_N_plant-typ"/>
</dbReference>
<dbReference type="SUPFAM" id="SSF56112">
    <property type="entry name" value="Protein kinase-like (PK-like)"/>
    <property type="match status" value="1"/>
</dbReference>
<feature type="region of interest" description="Disordered" evidence="12">
    <location>
        <begin position="283"/>
        <end position="304"/>
    </location>
</feature>
<dbReference type="FunFam" id="3.80.10.10:FF:000234">
    <property type="entry name" value="Probable inactive receptor kinase RLK902"/>
    <property type="match status" value="1"/>
</dbReference>
<evidence type="ECO:0000256" key="4">
    <source>
        <dbReference type="ARBA" id="ARBA00022692"/>
    </source>
</evidence>
<dbReference type="InterPro" id="IPR011009">
    <property type="entry name" value="Kinase-like_dom_sf"/>
</dbReference>
<feature type="region of interest" description="Disordered" evidence="12">
    <location>
        <begin position="602"/>
        <end position="631"/>
    </location>
</feature>
<dbReference type="PANTHER" id="PTHR48010">
    <property type="entry name" value="OS05G0588300 PROTEIN"/>
    <property type="match status" value="1"/>
</dbReference>
<evidence type="ECO:0000313" key="17">
    <source>
        <dbReference type="Proteomes" id="UP001293593"/>
    </source>
</evidence>
<comment type="caution">
    <text evidence="16">The sequence shown here is derived from an EMBL/GenBank/DDBJ whole genome shotgun (WGS) entry which is preliminary data.</text>
</comment>
<proteinExistence type="predicted"/>
<dbReference type="PROSITE" id="PS00107">
    <property type="entry name" value="PROTEIN_KINASE_ATP"/>
    <property type="match status" value="1"/>
</dbReference>
<keyword evidence="5 14" id="KW-0732">Signal</keyword>
<feature type="binding site" evidence="11">
    <location>
        <position position="366"/>
    </location>
    <ligand>
        <name>ATP</name>
        <dbReference type="ChEBI" id="CHEBI:30616"/>
    </ligand>
</feature>
<dbReference type="GO" id="GO:0016020">
    <property type="term" value="C:membrane"/>
    <property type="evidence" value="ECO:0007669"/>
    <property type="project" value="UniProtKB-SubCell"/>
</dbReference>
<dbReference type="SUPFAM" id="SSF52058">
    <property type="entry name" value="L domain-like"/>
    <property type="match status" value="1"/>
</dbReference>
<dbReference type="Gene3D" id="1.10.510.10">
    <property type="entry name" value="Transferase(Phosphotransferase) domain 1"/>
    <property type="match status" value="1"/>
</dbReference>
<dbReference type="EMBL" id="JAWXYG010000003">
    <property type="protein sequence ID" value="KAK4277512.1"/>
    <property type="molecule type" value="Genomic_DNA"/>
</dbReference>
<dbReference type="AlphaFoldDB" id="A0AAE1JUB9"/>
<evidence type="ECO:0000256" key="1">
    <source>
        <dbReference type="ARBA" id="ARBA00004370"/>
    </source>
</evidence>
<feature type="chain" id="PRO_5042054012" description="Protein kinase domain-containing protein" evidence="14">
    <location>
        <begin position="27"/>
        <end position="631"/>
    </location>
</feature>
<dbReference type="Proteomes" id="UP001293593">
    <property type="component" value="Unassembled WGS sequence"/>
</dbReference>
<dbReference type="Gene3D" id="3.30.200.20">
    <property type="entry name" value="Phosphorylase Kinase, domain 1"/>
    <property type="match status" value="1"/>
</dbReference>
<dbReference type="PROSITE" id="PS50011">
    <property type="entry name" value="PROTEIN_KINASE_DOM"/>
    <property type="match status" value="1"/>
</dbReference>
<organism evidence="16 17">
    <name type="scientific">Acacia crassicarpa</name>
    <name type="common">northern wattle</name>
    <dbReference type="NCBI Taxonomy" id="499986"/>
    <lineage>
        <taxon>Eukaryota</taxon>
        <taxon>Viridiplantae</taxon>
        <taxon>Streptophyta</taxon>
        <taxon>Embryophyta</taxon>
        <taxon>Tracheophyta</taxon>
        <taxon>Spermatophyta</taxon>
        <taxon>Magnoliopsida</taxon>
        <taxon>eudicotyledons</taxon>
        <taxon>Gunneridae</taxon>
        <taxon>Pentapetalae</taxon>
        <taxon>rosids</taxon>
        <taxon>fabids</taxon>
        <taxon>Fabales</taxon>
        <taxon>Fabaceae</taxon>
        <taxon>Caesalpinioideae</taxon>
        <taxon>mimosoid clade</taxon>
        <taxon>Acacieae</taxon>
        <taxon>Acacia</taxon>
    </lineage>
</organism>
<evidence type="ECO:0000256" key="11">
    <source>
        <dbReference type="PROSITE-ProRule" id="PRU10141"/>
    </source>
</evidence>
<protein>
    <recommendedName>
        <fullName evidence="15">Protein kinase domain-containing protein</fullName>
    </recommendedName>
</protein>
<dbReference type="InterPro" id="IPR001611">
    <property type="entry name" value="Leu-rich_rpt"/>
</dbReference>
<keyword evidence="3" id="KW-0433">Leucine-rich repeat</keyword>
<evidence type="ECO:0000256" key="2">
    <source>
        <dbReference type="ARBA" id="ARBA00022553"/>
    </source>
</evidence>
<dbReference type="InterPro" id="IPR032675">
    <property type="entry name" value="LRR_dom_sf"/>
</dbReference>
<sequence length="631" mass="69104">MGKEMNLLITLSAAFITGAIFGSVGAEPVEDKKALLDFYRNIGQSHPLNWDENSSACNSWRGVFCNSEQSRVIALHLPGAGLSGPIPSNTLSRLSELQTLSLRSNRLTGPFPSDFSELKNLSFVYLQFNKFSGPLPSDFSVWSNLTAVNLSNNSFNESIPSSIGKLTHLTSLVLANNSLSGEIPDIDIPSLEELNLANNHLSGVVPKSLERFPNSAFAGNDNLTTENTPPPAVPIEPPTAPQKMKTTLSEPVLLAIIIGGCVILFLVTAAFMLIRSYQNEHEQVPAVKSKKKEESLKKEASDETESQDKNKIVFFEGRRLAFDLEDLLRSSAEVLGKGSFGTAYKAALDDVTTVVVKRLKEVVVGKREFEQQMEVVGRIRHDNVAPLRAYYYSKEEKLMVYDYFEQGSVSAMLHGRKGEGRVSLDWDSRMRIAIGAARGMAHIHTQHGGKLVHGNLKASNVFLNSQGYGCVSDAGLATLTSSVPLPAQRTGGYRAPEVTDIRKASHAADVYSFGVLVLELLTGKSPIHATGSEEVVHLVRWVNSVVREEWTAEVFDVELLRYSNIEEEMVEMLHIGMSCVVRVPERRPKMQDVVRMLGEVRKVNTGTQSSTEGSTPTPQAITEASSSSVPQ</sequence>
<dbReference type="InterPro" id="IPR050994">
    <property type="entry name" value="At_inactive_RLKs"/>
</dbReference>
<feature type="transmembrane region" description="Helical" evidence="13">
    <location>
        <begin position="252"/>
        <end position="274"/>
    </location>
</feature>
<evidence type="ECO:0000256" key="7">
    <source>
        <dbReference type="ARBA" id="ARBA00022741"/>
    </source>
</evidence>
<keyword evidence="10 13" id="KW-0472">Membrane</keyword>
<keyword evidence="2" id="KW-0597">Phosphoprotein</keyword>
<evidence type="ECO:0000256" key="14">
    <source>
        <dbReference type="SAM" id="SignalP"/>
    </source>
</evidence>
<dbReference type="Pfam" id="PF00560">
    <property type="entry name" value="LRR_1"/>
    <property type="match status" value="4"/>
</dbReference>
<feature type="compositionally biased region" description="Polar residues" evidence="12">
    <location>
        <begin position="604"/>
        <end position="631"/>
    </location>
</feature>
<keyword evidence="6" id="KW-0677">Repeat</keyword>
<dbReference type="Pfam" id="PF07714">
    <property type="entry name" value="PK_Tyr_Ser-Thr"/>
    <property type="match status" value="1"/>
</dbReference>
<keyword evidence="9 13" id="KW-1133">Transmembrane helix</keyword>
<name>A0AAE1JUB9_9FABA</name>
<evidence type="ECO:0000259" key="15">
    <source>
        <dbReference type="PROSITE" id="PS50011"/>
    </source>
</evidence>
<dbReference type="InterPro" id="IPR001245">
    <property type="entry name" value="Ser-Thr/Tyr_kinase_cat_dom"/>
</dbReference>
<evidence type="ECO:0000256" key="13">
    <source>
        <dbReference type="SAM" id="Phobius"/>
    </source>
</evidence>
<evidence type="ECO:0000313" key="16">
    <source>
        <dbReference type="EMBL" id="KAK4277512.1"/>
    </source>
</evidence>
<evidence type="ECO:0000256" key="10">
    <source>
        <dbReference type="ARBA" id="ARBA00023136"/>
    </source>
</evidence>
<dbReference type="InterPro" id="IPR017441">
    <property type="entry name" value="Protein_kinase_ATP_BS"/>
</dbReference>
<accession>A0AAE1JUB9</accession>
<evidence type="ECO:0000256" key="8">
    <source>
        <dbReference type="ARBA" id="ARBA00022840"/>
    </source>
</evidence>
<reference evidence="16" key="1">
    <citation type="submission" date="2023-10" db="EMBL/GenBank/DDBJ databases">
        <title>Chromosome-level genome of the transformable northern wattle, Acacia crassicarpa.</title>
        <authorList>
            <person name="Massaro I."/>
            <person name="Sinha N.R."/>
            <person name="Poethig S."/>
            <person name="Leichty A.R."/>
        </authorList>
    </citation>
    <scope>NUCLEOTIDE SEQUENCE</scope>
    <source>
        <strain evidence="16">Acra3RX</strain>
        <tissue evidence="16">Leaf</tissue>
    </source>
</reference>
<dbReference type="GO" id="GO:0005524">
    <property type="term" value="F:ATP binding"/>
    <property type="evidence" value="ECO:0007669"/>
    <property type="project" value="UniProtKB-UniRule"/>
</dbReference>
<evidence type="ECO:0000256" key="6">
    <source>
        <dbReference type="ARBA" id="ARBA00022737"/>
    </source>
</evidence>
<dbReference type="InterPro" id="IPR000719">
    <property type="entry name" value="Prot_kinase_dom"/>
</dbReference>
<dbReference type="Gene3D" id="3.80.10.10">
    <property type="entry name" value="Ribonuclease Inhibitor"/>
    <property type="match status" value="2"/>
</dbReference>
<dbReference type="PANTHER" id="PTHR48010:SF1">
    <property type="entry name" value="PROTEIN KINASE DOMAIN-CONTAINING PROTEIN"/>
    <property type="match status" value="1"/>
</dbReference>
<dbReference type="Pfam" id="PF08263">
    <property type="entry name" value="LRRNT_2"/>
    <property type="match status" value="1"/>
</dbReference>
<feature type="compositionally biased region" description="Basic and acidic residues" evidence="12">
    <location>
        <begin position="291"/>
        <end position="304"/>
    </location>
</feature>
<dbReference type="FunFam" id="1.10.510.10:FF:000095">
    <property type="entry name" value="protein STRUBBELIG-RECEPTOR FAMILY 8"/>
    <property type="match status" value="1"/>
</dbReference>
<keyword evidence="8 11" id="KW-0067">ATP-binding</keyword>
<evidence type="ECO:0000256" key="5">
    <source>
        <dbReference type="ARBA" id="ARBA00022729"/>
    </source>
</evidence>
<comment type="subcellular location">
    <subcellularLocation>
        <location evidence="1">Membrane</location>
    </subcellularLocation>
</comment>
<keyword evidence="17" id="KW-1185">Reference proteome</keyword>
<feature type="domain" description="Protein kinase" evidence="15">
    <location>
        <begin position="329"/>
        <end position="600"/>
    </location>
</feature>
<keyword evidence="7 11" id="KW-0547">Nucleotide-binding</keyword>
<evidence type="ECO:0000256" key="12">
    <source>
        <dbReference type="SAM" id="MobiDB-lite"/>
    </source>
</evidence>